<reference evidence="2 3" key="1">
    <citation type="submission" date="2018-11" db="EMBL/GenBank/DDBJ databases">
        <title>Genome sequencing of Paenibacillus lentus DSM25539(T).</title>
        <authorList>
            <person name="Kook J.-K."/>
            <person name="Park S.-N."/>
            <person name="Lim Y.K."/>
        </authorList>
    </citation>
    <scope>NUCLEOTIDE SEQUENCE [LARGE SCALE GENOMIC DNA]</scope>
    <source>
        <strain evidence="2 3">DSM 25539</strain>
    </source>
</reference>
<keyword evidence="1" id="KW-0812">Transmembrane</keyword>
<dbReference type="KEGG" id="plen:EIM92_15080"/>
<accession>A0A3Q8SC91</accession>
<feature type="transmembrane region" description="Helical" evidence="1">
    <location>
        <begin position="268"/>
        <end position="289"/>
    </location>
</feature>
<keyword evidence="1" id="KW-0472">Membrane</keyword>
<keyword evidence="3" id="KW-1185">Reference proteome</keyword>
<dbReference type="AlphaFoldDB" id="A0A3Q8SC91"/>
<dbReference type="OrthoDB" id="2533802at2"/>
<evidence type="ECO:0000313" key="2">
    <source>
        <dbReference type="EMBL" id="AZK47322.1"/>
    </source>
</evidence>
<protein>
    <recommendedName>
        <fullName evidence="4">ABC transporter permease</fullName>
    </recommendedName>
</protein>
<feature type="transmembrane region" description="Helical" evidence="1">
    <location>
        <begin position="351"/>
        <end position="375"/>
    </location>
</feature>
<gene>
    <name evidence="2" type="ORF">EIM92_15080</name>
</gene>
<name>A0A3Q8SC91_9BACL</name>
<feature type="transmembrane region" description="Helical" evidence="1">
    <location>
        <begin position="20"/>
        <end position="40"/>
    </location>
</feature>
<dbReference type="EMBL" id="CP034248">
    <property type="protein sequence ID" value="AZK47322.1"/>
    <property type="molecule type" value="Genomic_DNA"/>
</dbReference>
<evidence type="ECO:0008006" key="4">
    <source>
        <dbReference type="Google" id="ProtNLM"/>
    </source>
</evidence>
<proteinExistence type="predicted"/>
<dbReference type="Proteomes" id="UP000273145">
    <property type="component" value="Chromosome"/>
</dbReference>
<organism evidence="2 3">
    <name type="scientific">Paenibacillus lentus</name>
    <dbReference type="NCBI Taxonomy" id="1338368"/>
    <lineage>
        <taxon>Bacteria</taxon>
        <taxon>Bacillati</taxon>
        <taxon>Bacillota</taxon>
        <taxon>Bacilli</taxon>
        <taxon>Bacillales</taxon>
        <taxon>Paenibacillaceae</taxon>
        <taxon>Paenibacillus</taxon>
    </lineage>
</organism>
<feature type="transmembrane region" description="Helical" evidence="1">
    <location>
        <begin position="301"/>
        <end position="331"/>
    </location>
</feature>
<dbReference type="RefSeq" id="WP_125083352.1">
    <property type="nucleotide sequence ID" value="NZ_CP034248.1"/>
</dbReference>
<sequence>MRKKYEFIKLFIKNSEKKYLLLGFELVVFCFLFHIVFYNVNEIKHLKQTLESIGSSELYRADYNLENVNNINDELNKLEEMLPQGIQLLAPSKGVAFTNQYYDYRQVTASFLTPNEVQQYRYNLSKGEYFDKQQVQEGIYPAIIPEELSGHYKLGEVYNIDIVKKFETIKSIKIEVIGSRKNNYILDTAYASTNIFNREATILVFDKFNEMSPFFYTEYKGDLSITLKNKGAYSENLFISMLEDYGLRNVESIEDRVLKINRLTYKDMYIYVMLLIVIVPLVIFSFASFHYLEFQNRKREYFIYVSTGLASGFFFQSILLLNIVVFIIPIILQELIWFLICEIRDLTFYGLHSLLILLMGILAATIASLFNTYFINKIKYDDKMLHKEISCE</sequence>
<keyword evidence="1" id="KW-1133">Transmembrane helix</keyword>
<evidence type="ECO:0000313" key="3">
    <source>
        <dbReference type="Proteomes" id="UP000273145"/>
    </source>
</evidence>
<evidence type="ECO:0000256" key="1">
    <source>
        <dbReference type="SAM" id="Phobius"/>
    </source>
</evidence>